<feature type="region of interest" description="Disordered" evidence="1">
    <location>
        <begin position="1"/>
        <end position="142"/>
    </location>
</feature>
<dbReference type="AlphaFoldDB" id="A0A915DX33"/>
<evidence type="ECO:0000313" key="2">
    <source>
        <dbReference type="Proteomes" id="UP000887574"/>
    </source>
</evidence>
<proteinExistence type="predicted"/>
<name>A0A915DX33_9BILA</name>
<feature type="compositionally biased region" description="Polar residues" evidence="1">
    <location>
        <begin position="58"/>
        <end position="84"/>
    </location>
</feature>
<dbReference type="Proteomes" id="UP000887574">
    <property type="component" value="Unplaced"/>
</dbReference>
<sequence>MDIDDAVSLAGLEDVEDECFIEPQLQKSRPRKSRSSEKHESKQQPTPKIVSASKGKENTGSSAKHRQSTSSKQTEQFLRQIPSTRDSRQKEHKHKPGSKYQSNQGSYSEAPSANLAEKSCPPIPNLQQEHSQKRIRQSSPAPAPWMCESGLIQISHNSKTNWELDTLCTPGQELHLNCLPVNRHDLIQLMSCKDEWKISITKAFRDHPVHTLQAALATVCALRHMNLEDAKRFFQKIDWDQQNALVHLNCMSSAGALKKFKAWSRPDIANILALRDASCKKLMKLCYTKQLPGGRLYNKLINRRLGPTVYCTTKFFGT</sequence>
<feature type="compositionally biased region" description="Polar residues" evidence="1">
    <location>
        <begin position="99"/>
        <end position="111"/>
    </location>
</feature>
<keyword evidence="2" id="KW-1185">Reference proteome</keyword>
<evidence type="ECO:0000256" key="1">
    <source>
        <dbReference type="SAM" id="MobiDB-lite"/>
    </source>
</evidence>
<reference evidence="3" key="1">
    <citation type="submission" date="2022-11" db="UniProtKB">
        <authorList>
            <consortium name="WormBaseParasite"/>
        </authorList>
    </citation>
    <scope>IDENTIFICATION</scope>
</reference>
<organism evidence="2 3">
    <name type="scientific">Ditylenchus dipsaci</name>
    <dbReference type="NCBI Taxonomy" id="166011"/>
    <lineage>
        <taxon>Eukaryota</taxon>
        <taxon>Metazoa</taxon>
        <taxon>Ecdysozoa</taxon>
        <taxon>Nematoda</taxon>
        <taxon>Chromadorea</taxon>
        <taxon>Rhabditida</taxon>
        <taxon>Tylenchina</taxon>
        <taxon>Tylenchomorpha</taxon>
        <taxon>Sphaerularioidea</taxon>
        <taxon>Anguinidae</taxon>
        <taxon>Anguininae</taxon>
        <taxon>Ditylenchus</taxon>
    </lineage>
</organism>
<evidence type="ECO:0000313" key="3">
    <source>
        <dbReference type="WBParaSite" id="jg23874"/>
    </source>
</evidence>
<protein>
    <submittedName>
        <fullName evidence="3">Uncharacterized protein</fullName>
    </submittedName>
</protein>
<dbReference type="WBParaSite" id="jg23874">
    <property type="protein sequence ID" value="jg23874"/>
    <property type="gene ID" value="jg23874"/>
</dbReference>
<accession>A0A915DX33</accession>